<dbReference type="KEGG" id="tsu:Tresu_2717"/>
<geneLocation type="plasmid" evidence="1 2">
    <name>pTRESU01</name>
</geneLocation>
<dbReference type="GeneID" id="302999803"/>
<dbReference type="EMBL" id="CP002632">
    <property type="protein sequence ID" value="AEB15573.1"/>
    <property type="molecule type" value="Genomic_DNA"/>
</dbReference>
<accession>F2NYS4</accession>
<dbReference type="eggNOG" id="ENOG5031GTH">
    <property type="taxonomic scope" value="Bacteria"/>
</dbReference>
<dbReference type="HOGENOM" id="CLU_2014254_0_0_12"/>
<proteinExistence type="predicted"/>
<evidence type="ECO:0000313" key="1">
    <source>
        <dbReference type="EMBL" id="AEB15573.1"/>
    </source>
</evidence>
<keyword evidence="2" id="KW-1185">Reference proteome</keyword>
<keyword evidence="1" id="KW-0614">Plasmid</keyword>
<name>F2NYS4_TRES6</name>
<sequence>MPIAKKNIPQDFLEQMKTNLTINTDEENIEQKESNSSVIPNSAETNPIVSQAYLQQKESSKKGKYADVMNVRLSNGRRDEIKRFCTNCGVTVTQYIESSFEFLAKEVAAGHIVISKGGISKVE</sequence>
<gene>
    <name evidence="1" type="ordered locus">Tresu_2717</name>
</gene>
<dbReference type="AlphaFoldDB" id="F2NYS4"/>
<evidence type="ECO:0000313" key="2">
    <source>
        <dbReference type="Proteomes" id="UP000006852"/>
    </source>
</evidence>
<dbReference type="RefSeq" id="WP_013702815.1">
    <property type="nucleotide sequence ID" value="NC_015386.1"/>
</dbReference>
<dbReference type="OrthoDB" id="363223at2"/>
<reference evidence="2" key="1">
    <citation type="submission" date="2011-04" db="EMBL/GenBank/DDBJ databases">
        <title>The complete genome of plasmid of Treponema succinifaciens DSM 2489.</title>
        <authorList>
            <person name="Lucas S."/>
            <person name="Copeland A."/>
            <person name="Lapidus A."/>
            <person name="Bruce D."/>
            <person name="Goodwin L."/>
            <person name="Pitluck S."/>
            <person name="Peters L."/>
            <person name="Kyrpides N."/>
            <person name="Mavromatis K."/>
            <person name="Ivanova N."/>
            <person name="Ovchinnikova G."/>
            <person name="Teshima H."/>
            <person name="Detter J.C."/>
            <person name="Tapia R."/>
            <person name="Han C."/>
            <person name="Land M."/>
            <person name="Hauser L."/>
            <person name="Markowitz V."/>
            <person name="Cheng J.-F."/>
            <person name="Hugenholtz P."/>
            <person name="Woyke T."/>
            <person name="Wu D."/>
            <person name="Gronow S."/>
            <person name="Wellnitz S."/>
            <person name="Brambilla E."/>
            <person name="Klenk H.-P."/>
            <person name="Eisen J.A."/>
        </authorList>
    </citation>
    <scope>NUCLEOTIDE SEQUENCE [LARGE SCALE GENOMIC DNA]</scope>
    <source>
        <strain evidence="2">ATCC 33096 / DSM 2489 / 6091</strain>
        <plasmid evidence="2">Plasmid pTRESU01</plasmid>
    </source>
</reference>
<dbReference type="Proteomes" id="UP000006852">
    <property type="component" value="Plasmid pTRESU01"/>
</dbReference>
<protein>
    <submittedName>
        <fullName evidence="1">Uncharacterized protein</fullName>
    </submittedName>
</protein>
<organism evidence="1 2">
    <name type="scientific">Treponema succinifaciens (strain ATCC 33096 / DSM 2489 / 6091)</name>
    <dbReference type="NCBI Taxonomy" id="869209"/>
    <lineage>
        <taxon>Bacteria</taxon>
        <taxon>Pseudomonadati</taxon>
        <taxon>Spirochaetota</taxon>
        <taxon>Spirochaetia</taxon>
        <taxon>Spirochaetales</taxon>
        <taxon>Treponemataceae</taxon>
        <taxon>Treponema</taxon>
    </lineage>
</organism>